<dbReference type="Proteomes" id="UP000005580">
    <property type="component" value="Unassembled WGS sequence"/>
</dbReference>
<name>E7RNV1_9BACT</name>
<reference evidence="1" key="1">
    <citation type="submission" date="2011-01" db="EMBL/GenBank/DDBJ databases">
        <authorList>
            <person name="Muzny D."/>
            <person name="Qin X."/>
            <person name="Buhay C."/>
            <person name="Dugan-Rocha S."/>
            <person name="Ding Y."/>
            <person name="Chen G."/>
            <person name="Hawes A."/>
            <person name="Holder M."/>
            <person name="Jhangiani S."/>
            <person name="Johnson A."/>
            <person name="Khan Z."/>
            <person name="Li Z."/>
            <person name="Liu W."/>
            <person name="Liu X."/>
            <person name="Perez L."/>
            <person name="Shen H."/>
            <person name="Wang Q."/>
            <person name="Watt J."/>
            <person name="Xi L."/>
            <person name="Xin Y."/>
            <person name="Zhou J."/>
            <person name="Deng J."/>
            <person name="Jiang H."/>
            <person name="Liu Y."/>
            <person name="Qu J."/>
            <person name="Song X.-Z."/>
            <person name="Zhang L."/>
            <person name="Villasana D."/>
            <person name="Johnson A."/>
            <person name="Liu J."/>
            <person name="Liyanage D."/>
            <person name="Lorensuhewa L."/>
            <person name="Robinson T."/>
            <person name="Song A."/>
            <person name="Song B.-B."/>
            <person name="Dinh H."/>
            <person name="Thornton R."/>
            <person name="Coyle M."/>
            <person name="Francisco L."/>
            <person name="Jackson L."/>
            <person name="Javaid M."/>
            <person name="Korchina V."/>
            <person name="Kovar C."/>
            <person name="Mata R."/>
            <person name="Mathew T."/>
            <person name="Ngo R."/>
            <person name="Nguyen L."/>
            <person name="Nguyen N."/>
            <person name="Okwuonu G."/>
            <person name="Ongeri F."/>
            <person name="Pham C."/>
            <person name="Simmons D."/>
            <person name="Wilczek-Boney K."/>
            <person name="Hale W."/>
            <person name="Jakkamsetti A."/>
            <person name="Pham P."/>
            <person name="Ruth R."/>
            <person name="San Lucas F."/>
            <person name="Warren J."/>
            <person name="Zhang J."/>
            <person name="Zhao Z."/>
            <person name="Zhou C."/>
            <person name="Zhu D."/>
            <person name="Lee S."/>
            <person name="Bess C."/>
            <person name="Blankenburg K."/>
            <person name="Forbes L."/>
            <person name="Fu Q."/>
            <person name="Gubbala S."/>
            <person name="Hirani K."/>
            <person name="Jayaseelan J.C."/>
            <person name="Lara F."/>
            <person name="Munidasa M."/>
            <person name="Palculict T."/>
            <person name="Patil S."/>
            <person name="Pu L.-L."/>
            <person name="Saada N."/>
            <person name="Tang L."/>
            <person name="Weissenberger G."/>
            <person name="Zhu Y."/>
            <person name="Hemphill L."/>
            <person name="Shang Y."/>
            <person name="Youmans B."/>
            <person name="Ayvaz T."/>
            <person name="Ross M."/>
            <person name="Santibanez J."/>
            <person name="Aqrawi P."/>
            <person name="Gross S."/>
            <person name="Joshi V."/>
            <person name="Fowler G."/>
            <person name="Nazareth L."/>
            <person name="Reid J."/>
            <person name="Worley K."/>
            <person name="Petrosino J."/>
            <person name="Highlander S."/>
            <person name="Gibbs R."/>
        </authorList>
    </citation>
    <scope>NUCLEOTIDE SEQUENCE [LARGE SCALE GENOMIC DNA]</scope>
    <source>
        <strain evidence="1">ATCC 33269</strain>
    </source>
</reference>
<keyword evidence="2" id="KW-1185">Reference proteome</keyword>
<accession>E7RNV1</accession>
<dbReference type="HOGENOM" id="CLU_2918893_0_0_10"/>
<gene>
    <name evidence="1" type="ORF">HMPREF0663_10852</name>
</gene>
<proteinExistence type="predicted"/>
<comment type="caution">
    <text evidence="1">The sequence shown here is derived from an EMBL/GenBank/DDBJ whole genome shotgun (WGS) entry which is preliminary data.</text>
</comment>
<protein>
    <recommendedName>
        <fullName evidence="3">Helix-turn-helix domain-containing protein</fullName>
    </recommendedName>
</protein>
<dbReference type="EMBL" id="AEPE02000003">
    <property type="protein sequence ID" value="EFZ37394.1"/>
    <property type="molecule type" value="Genomic_DNA"/>
</dbReference>
<evidence type="ECO:0000313" key="2">
    <source>
        <dbReference type="Proteomes" id="UP000005580"/>
    </source>
</evidence>
<dbReference type="AlphaFoldDB" id="E7RNV1"/>
<organism evidence="1 2">
    <name type="scientific">Hoylesella oralis ATCC 33269</name>
    <dbReference type="NCBI Taxonomy" id="873533"/>
    <lineage>
        <taxon>Bacteria</taxon>
        <taxon>Pseudomonadati</taxon>
        <taxon>Bacteroidota</taxon>
        <taxon>Bacteroidia</taxon>
        <taxon>Bacteroidales</taxon>
        <taxon>Prevotellaceae</taxon>
        <taxon>Hoylesella</taxon>
    </lineage>
</organism>
<evidence type="ECO:0000313" key="1">
    <source>
        <dbReference type="EMBL" id="EFZ37394.1"/>
    </source>
</evidence>
<evidence type="ECO:0008006" key="3">
    <source>
        <dbReference type="Google" id="ProtNLM"/>
    </source>
</evidence>
<sequence>MIIKFELMNIWTSLMCPRYSKGNKNVYNGFWTGKIPYLKANGRLLFLRSEIDGMLRKYHEW</sequence>